<evidence type="ECO:0000313" key="2">
    <source>
        <dbReference type="Proteomes" id="UP000094600"/>
    </source>
</evidence>
<reference evidence="1 2" key="1">
    <citation type="submission" date="2016-06" db="EMBL/GenBank/DDBJ databases">
        <title>Bacterial characters and pathogenicity of Xenorhabdus hominickii from an entomopathogenic nematode, Steinernema monticolum.</title>
        <authorList>
            <person name="Park Y."/>
            <person name="Kim Y."/>
        </authorList>
    </citation>
    <scope>NUCLEOTIDE SEQUENCE [LARGE SCALE GENOMIC DNA]</scope>
    <source>
        <strain evidence="1 2">ANU1</strain>
    </source>
</reference>
<dbReference type="Proteomes" id="UP000094600">
    <property type="component" value="Chromosome"/>
</dbReference>
<accession>A0ABM6DQX5</accession>
<name>A0ABM6DQX5_XENHO</name>
<gene>
    <name evidence="1" type="ORF">A9255_07110</name>
</gene>
<sequence length="61" mass="7186">MFLGLTDKAFAHLKKKVSSDKRDIAMVRNNPQDQKIVYEAYDMLCNSNPKSYILNYNKIFR</sequence>
<protein>
    <submittedName>
        <fullName evidence="1">Uncharacterized protein</fullName>
    </submittedName>
</protein>
<evidence type="ECO:0000313" key="1">
    <source>
        <dbReference type="EMBL" id="AOM40372.1"/>
    </source>
</evidence>
<keyword evidence="2" id="KW-1185">Reference proteome</keyword>
<organism evidence="1 2">
    <name type="scientific">Xenorhabdus hominickii</name>
    <dbReference type="NCBI Taxonomy" id="351679"/>
    <lineage>
        <taxon>Bacteria</taxon>
        <taxon>Pseudomonadati</taxon>
        <taxon>Pseudomonadota</taxon>
        <taxon>Gammaproteobacteria</taxon>
        <taxon>Enterobacterales</taxon>
        <taxon>Morganellaceae</taxon>
        <taxon>Xenorhabdus</taxon>
    </lineage>
</organism>
<dbReference type="EMBL" id="CP016176">
    <property type="protein sequence ID" value="AOM40372.1"/>
    <property type="molecule type" value="Genomic_DNA"/>
</dbReference>
<proteinExistence type="predicted"/>